<dbReference type="PANTHER" id="PTHR23511:SF37">
    <property type="entry name" value="MAJOR FACILITATOR SUPERFAMILY (MFS) PROFILE DOMAIN-CONTAINING PROTEIN-RELATED"/>
    <property type="match status" value="1"/>
</dbReference>
<protein>
    <submittedName>
        <fullName evidence="7">(northern house mosquito) hypothetical protein</fullName>
    </submittedName>
</protein>
<evidence type="ECO:0000256" key="5">
    <source>
        <dbReference type="ARBA" id="ARBA00023136"/>
    </source>
</evidence>
<dbReference type="GO" id="GO:0016020">
    <property type="term" value="C:membrane"/>
    <property type="evidence" value="ECO:0007669"/>
    <property type="project" value="UniProtKB-SubCell"/>
</dbReference>
<keyword evidence="2" id="KW-0813">Transport</keyword>
<organism evidence="7">
    <name type="scientific">Culex pipiens</name>
    <name type="common">House mosquito</name>
    <dbReference type="NCBI Taxonomy" id="7175"/>
    <lineage>
        <taxon>Eukaryota</taxon>
        <taxon>Metazoa</taxon>
        <taxon>Ecdysozoa</taxon>
        <taxon>Arthropoda</taxon>
        <taxon>Hexapoda</taxon>
        <taxon>Insecta</taxon>
        <taxon>Pterygota</taxon>
        <taxon>Neoptera</taxon>
        <taxon>Endopterygota</taxon>
        <taxon>Diptera</taxon>
        <taxon>Nematocera</taxon>
        <taxon>Culicoidea</taxon>
        <taxon>Culicidae</taxon>
        <taxon>Culicinae</taxon>
        <taxon>Culicini</taxon>
        <taxon>Culex</taxon>
        <taxon>Culex</taxon>
    </lineage>
</organism>
<keyword evidence="3 6" id="KW-0812">Transmembrane</keyword>
<dbReference type="EMBL" id="HBUE01040920">
    <property type="protein sequence ID" value="CAG6460577.1"/>
    <property type="molecule type" value="Transcribed_RNA"/>
</dbReference>
<evidence type="ECO:0000256" key="1">
    <source>
        <dbReference type="ARBA" id="ARBA00004141"/>
    </source>
</evidence>
<evidence type="ECO:0000256" key="4">
    <source>
        <dbReference type="ARBA" id="ARBA00022989"/>
    </source>
</evidence>
<name>A0A8D8KNY7_CULPI</name>
<keyword evidence="5 6" id="KW-0472">Membrane</keyword>
<feature type="transmembrane region" description="Helical" evidence="6">
    <location>
        <begin position="79"/>
        <end position="100"/>
    </location>
</feature>
<sequence>MSSAMENAIDVLPEPKHVNYQRSITLDDALSLTKFGKVNYFLIIVAGTILAAVLLETLGISYVIPVARCDLEMTTQEKGVLSAVSFAGEWAAILAGWFNFVV</sequence>
<keyword evidence="4 6" id="KW-1133">Transmembrane helix</keyword>
<evidence type="ECO:0000256" key="6">
    <source>
        <dbReference type="SAM" id="Phobius"/>
    </source>
</evidence>
<comment type="subcellular location">
    <subcellularLocation>
        <location evidence="1">Membrane</location>
        <topology evidence="1">Multi-pass membrane protein</topology>
    </subcellularLocation>
</comment>
<evidence type="ECO:0000313" key="7">
    <source>
        <dbReference type="EMBL" id="CAG6592158.1"/>
    </source>
</evidence>
<reference evidence="7" key="1">
    <citation type="submission" date="2021-05" db="EMBL/GenBank/DDBJ databases">
        <authorList>
            <person name="Alioto T."/>
            <person name="Alioto T."/>
            <person name="Gomez Garrido J."/>
        </authorList>
    </citation>
    <scope>NUCLEOTIDE SEQUENCE</scope>
</reference>
<evidence type="ECO:0000256" key="3">
    <source>
        <dbReference type="ARBA" id="ARBA00022692"/>
    </source>
</evidence>
<dbReference type="AlphaFoldDB" id="A0A8D8KNY7"/>
<accession>A0A8D8KNY7</accession>
<dbReference type="PANTHER" id="PTHR23511">
    <property type="entry name" value="SYNAPTIC VESICLE GLYCOPROTEIN 2"/>
    <property type="match status" value="1"/>
</dbReference>
<dbReference type="EMBL" id="HBUE01222039">
    <property type="protein sequence ID" value="CAG6540091.1"/>
    <property type="molecule type" value="Transcribed_RNA"/>
</dbReference>
<proteinExistence type="predicted"/>
<dbReference type="EMBL" id="HBUE01328701">
    <property type="protein sequence ID" value="CAG6592158.1"/>
    <property type="molecule type" value="Transcribed_RNA"/>
</dbReference>
<evidence type="ECO:0000256" key="2">
    <source>
        <dbReference type="ARBA" id="ARBA00022448"/>
    </source>
</evidence>
<feature type="transmembrane region" description="Helical" evidence="6">
    <location>
        <begin position="40"/>
        <end position="67"/>
    </location>
</feature>